<organism evidence="2 3">
    <name type="scientific">Mythimna separata</name>
    <name type="common">Oriental armyworm</name>
    <name type="synonym">Pseudaletia separata</name>
    <dbReference type="NCBI Taxonomy" id="271217"/>
    <lineage>
        <taxon>Eukaryota</taxon>
        <taxon>Metazoa</taxon>
        <taxon>Ecdysozoa</taxon>
        <taxon>Arthropoda</taxon>
        <taxon>Hexapoda</taxon>
        <taxon>Insecta</taxon>
        <taxon>Pterygota</taxon>
        <taxon>Neoptera</taxon>
        <taxon>Endopterygota</taxon>
        <taxon>Lepidoptera</taxon>
        <taxon>Glossata</taxon>
        <taxon>Ditrysia</taxon>
        <taxon>Noctuoidea</taxon>
        <taxon>Noctuidae</taxon>
        <taxon>Noctuinae</taxon>
        <taxon>Hadenini</taxon>
        <taxon>Mythimna</taxon>
    </lineage>
</organism>
<dbReference type="Pfam" id="PF05380">
    <property type="entry name" value="Peptidase_A17"/>
    <property type="match status" value="1"/>
</dbReference>
<keyword evidence="3" id="KW-1185">Reference proteome</keyword>
<dbReference type="InterPro" id="IPR012337">
    <property type="entry name" value="RNaseH-like_sf"/>
</dbReference>
<dbReference type="SUPFAM" id="SSF53098">
    <property type="entry name" value="Ribonuclease H-like"/>
    <property type="match status" value="1"/>
</dbReference>
<dbReference type="InterPro" id="IPR040676">
    <property type="entry name" value="DUF5641"/>
</dbReference>
<dbReference type="GO" id="GO:0042575">
    <property type="term" value="C:DNA polymerase complex"/>
    <property type="evidence" value="ECO:0007669"/>
    <property type="project" value="UniProtKB-ARBA"/>
</dbReference>
<dbReference type="Pfam" id="PF17921">
    <property type="entry name" value="Integrase_H2C2"/>
    <property type="match status" value="1"/>
</dbReference>
<dbReference type="PANTHER" id="PTHR47331:SF1">
    <property type="entry name" value="GAG-LIKE PROTEIN"/>
    <property type="match status" value="1"/>
</dbReference>
<comment type="caution">
    <text evidence="2">The sequence shown here is derived from an EMBL/GenBank/DDBJ whole genome shotgun (WGS) entry which is preliminary data.</text>
</comment>
<dbReference type="InterPro" id="IPR036397">
    <property type="entry name" value="RNaseH_sf"/>
</dbReference>
<reference evidence="2" key="1">
    <citation type="submission" date="2023-03" db="EMBL/GenBank/DDBJ databases">
        <title>Chromosome-level genomes of two armyworms, Mythimna separata and Mythimna loreyi, provide insights into the biosynthesis and reception of sex pheromones.</title>
        <authorList>
            <person name="Zhao H."/>
        </authorList>
    </citation>
    <scope>NUCLEOTIDE SEQUENCE</scope>
    <source>
        <strain evidence="2">BeijingLab</strain>
        <tissue evidence="2">Pupa</tissue>
    </source>
</reference>
<name>A0AAD7YUN8_MYTSE</name>
<evidence type="ECO:0000313" key="3">
    <source>
        <dbReference type="Proteomes" id="UP001231518"/>
    </source>
</evidence>
<dbReference type="EMBL" id="JARGEI010000006">
    <property type="protein sequence ID" value="KAJ8730047.1"/>
    <property type="molecule type" value="Genomic_DNA"/>
</dbReference>
<dbReference type="Gene3D" id="3.30.420.10">
    <property type="entry name" value="Ribonuclease H-like superfamily/Ribonuclease H"/>
    <property type="match status" value="1"/>
</dbReference>
<feature type="domain" description="Integrase catalytic" evidence="1">
    <location>
        <begin position="1001"/>
        <end position="1189"/>
    </location>
</feature>
<dbReference type="InterPro" id="IPR043502">
    <property type="entry name" value="DNA/RNA_pol_sf"/>
</dbReference>
<dbReference type="InterPro" id="IPR008042">
    <property type="entry name" value="Retrotrans_Pao"/>
</dbReference>
<evidence type="ECO:0000259" key="1">
    <source>
        <dbReference type="PROSITE" id="PS50994"/>
    </source>
</evidence>
<proteinExistence type="predicted"/>
<sequence length="1308" mass="149444">MSTSVPNNEQIVTNFSSKHNVQSQCVLLATAKVSVASNNGCKYVVRALLDQGSQASFVTEATVQLLNLKRKAVSGWVSGVGEKQTKIKHRVTLNVKSCHNPNALVQVEAYVLRSLTTLLPTTSLGIPDWETLKVLELADPEFATPGKIDILLGAEVYSDVLLDGVIKHPESNLLAQNTILGWVLSGRMSREFTSTEKNLTSLYVQLKEDDMLKLFWELENEPNTIQKRLSKEEERCEEYYDATTTRDKEGRYVVKLPLNNDNPEAQAVGLREIAAKRFEFLEKKFAKHEKFREEYNKVINEYIDLNHMIPVPSADINNPKAVYLPHHAVVREDKDTSKLRVVFDASSKGVNNISLNDNLLVGPKLQQDLRHILMRWRTHRICITADIIKMYRMVCVAKEDTDFQRLLWRSSPTEEIKHFKLVRLTFGTACAPYLAVKTLQRLADDEKSTCPVAARITKGDYYMDDLLTGCETEEEALTIYNEMNKLMDLGGFELQKWSSNNETVIKHMGKNKRDDHELPLKVHGLMKVLGVNWNRDTDNFVYSLTLPELKKPITKRQVLSDVAKLYDPLGWIAPVVVIAKMLIQKLWKAGLGWDETISEELQTEWLHFRENLNFIRNVSIPRWLHCRKTSTKELHVFADASQAAYGAAVYIRVIEEERVYVNLISAKTKVAPIEKQISIPRLELCGAALAAKLIFEVSQVMNIAKENLHAWTDSTIVLAWLKGGSSRWNTFVSNRVSEILNILDYEQWRHVTTDTNPADCASRGLHAQELVNNLLWWNGPTWLSAIELKMHSVDVEDTQEEERTRVLTALLKTEEELIWTKFSNLLKMLRVISYCRRWLKFKETKDVGNPKYITTQEINETLNNCIKQTQGLEFNQEIKQLKLHGSVLKKSQLRNLCPIIDDNGILRVGGRIQQSQVEYDTQHPIILPAKSHLSRLIIVDAHLKTMHGGPQVMLNYLRSKYWILRAKDQAKKYYRECVTCIRYSRNNSVQLMGQLPEVRVKPSKPFRSAGVDYAGPINIRLSPGRGVKSYKGYICLFICMVTRAIHLEAVTGLTSKGFISAFRRFTARRGHCQDVFSDNGTNFVGADKELRDMFDKAKSSIPSEIAELLSLERTTWHFIPPHAPNFGGLWEAGVRSAKTHLKKVIGDSTLTYEELTTVLTQVEACLNSRPISVLSDDPNDPLPLTSGHFLVGEPLLNLTDENHTLCKQISNLERWKLVQKMVTDFWNRWYKEYLVNLNKTYKWNTKQPEPEIDDVVIIKDDNIPPSKWILGKVIKKHVGPDKLTRVVSIRTKNNVFKRPVNKICVLTK</sequence>
<dbReference type="Proteomes" id="UP001231518">
    <property type="component" value="Chromosome 9"/>
</dbReference>
<dbReference type="Pfam" id="PF18701">
    <property type="entry name" value="DUF5641"/>
    <property type="match status" value="1"/>
</dbReference>
<dbReference type="PANTHER" id="PTHR47331">
    <property type="entry name" value="PHD-TYPE DOMAIN-CONTAINING PROTEIN"/>
    <property type="match status" value="1"/>
</dbReference>
<dbReference type="Gene3D" id="1.10.340.70">
    <property type="match status" value="1"/>
</dbReference>
<dbReference type="PROSITE" id="PS50994">
    <property type="entry name" value="INTEGRASE"/>
    <property type="match status" value="1"/>
</dbReference>
<protein>
    <recommendedName>
        <fullName evidence="1">Integrase catalytic domain-containing protein</fullName>
    </recommendedName>
</protein>
<dbReference type="SUPFAM" id="SSF56672">
    <property type="entry name" value="DNA/RNA polymerases"/>
    <property type="match status" value="1"/>
</dbReference>
<gene>
    <name evidence="2" type="ORF">PYW07_017085</name>
</gene>
<accession>A0AAD7YUN8</accession>
<dbReference type="GO" id="GO:0015074">
    <property type="term" value="P:DNA integration"/>
    <property type="evidence" value="ECO:0007669"/>
    <property type="project" value="InterPro"/>
</dbReference>
<dbReference type="GO" id="GO:0003676">
    <property type="term" value="F:nucleic acid binding"/>
    <property type="evidence" value="ECO:0007669"/>
    <property type="project" value="InterPro"/>
</dbReference>
<dbReference type="InterPro" id="IPR041588">
    <property type="entry name" value="Integrase_H2C2"/>
</dbReference>
<evidence type="ECO:0000313" key="2">
    <source>
        <dbReference type="EMBL" id="KAJ8730047.1"/>
    </source>
</evidence>
<dbReference type="InterPro" id="IPR001584">
    <property type="entry name" value="Integrase_cat-core"/>
</dbReference>
<dbReference type="GO" id="GO:0071897">
    <property type="term" value="P:DNA biosynthetic process"/>
    <property type="evidence" value="ECO:0007669"/>
    <property type="project" value="UniProtKB-ARBA"/>
</dbReference>